<reference evidence="7" key="2">
    <citation type="submission" date="2020-09" db="EMBL/GenBank/DDBJ databases">
        <authorList>
            <person name="Sun Q."/>
            <person name="Zhou Y."/>
        </authorList>
    </citation>
    <scope>NUCLEOTIDE SEQUENCE</scope>
    <source>
        <strain evidence="7">CGMCC 1.12181</strain>
    </source>
</reference>
<evidence type="ECO:0000256" key="4">
    <source>
        <dbReference type="ARBA" id="ARBA00022840"/>
    </source>
</evidence>
<dbReference type="InterPro" id="IPR003135">
    <property type="entry name" value="ATP-grasp_carboxylate-amine"/>
</dbReference>
<dbReference type="Gene3D" id="3.30.1490.20">
    <property type="entry name" value="ATP-grasp fold, A domain"/>
    <property type="match status" value="1"/>
</dbReference>
<sequence>MAVKIRISSDSYHIVIAGYRQQLAKAIHQMGVSYSVLTEKPLKTTPPGVHKICVIPFSALSKATKTDDLIRHGLSFKKTPTHVIAGTESGVFPAAVLRTIYDARRSSKALLNRCTDKLAMKNYLKEHNIPMAHFVPHHKDVNTAALTEELGLPVVVKDRKNSGGRNVVITHTEKELGPLLRPGRLYEQFIDAPEGSIESFIHDGQIVFSSITEYHTNKVANIVPAGFSDDEQKRIRAFNDRVVKMLNIKWGLTHLEYYRDKNGLLFGEIALRPPGGYIMELISCAYGFDPWNVFVQLELGIPVQNLPKTPDRICGVVLFHPGAGQVKKVYHPVKSNYPTLARTHIKVNPGDNIKPREGVGESVGHCFFSADTYNQIRADIDRICHDDQSVIELVD</sequence>
<comment type="caution">
    <text evidence="7">The sequence shown here is derived from an EMBL/GenBank/DDBJ whole genome shotgun (WGS) entry which is preliminary data.</text>
</comment>
<dbReference type="RefSeq" id="WP_188366016.1">
    <property type="nucleotide sequence ID" value="NZ_BAABJF010000028.1"/>
</dbReference>
<dbReference type="Pfam" id="PF02222">
    <property type="entry name" value="ATP-grasp"/>
    <property type="match status" value="1"/>
</dbReference>
<dbReference type="InterPro" id="IPR013815">
    <property type="entry name" value="ATP_grasp_subdomain_1"/>
</dbReference>
<evidence type="ECO:0000256" key="2">
    <source>
        <dbReference type="ARBA" id="ARBA00022741"/>
    </source>
</evidence>
<dbReference type="SUPFAM" id="SSF56059">
    <property type="entry name" value="Glutathione synthetase ATP-binding domain-like"/>
    <property type="match status" value="1"/>
</dbReference>
<evidence type="ECO:0000313" key="8">
    <source>
        <dbReference type="Proteomes" id="UP000605253"/>
    </source>
</evidence>
<dbReference type="AlphaFoldDB" id="A0A917FTN4"/>
<evidence type="ECO:0000256" key="5">
    <source>
        <dbReference type="PROSITE-ProRule" id="PRU00409"/>
    </source>
</evidence>
<name>A0A917FTN4_9GAMM</name>
<dbReference type="Proteomes" id="UP000605253">
    <property type="component" value="Unassembled WGS sequence"/>
</dbReference>
<dbReference type="PANTHER" id="PTHR43585:SF2">
    <property type="entry name" value="ATP-GRASP ENZYME FSQD"/>
    <property type="match status" value="1"/>
</dbReference>
<keyword evidence="8" id="KW-1185">Reference proteome</keyword>
<keyword evidence="1" id="KW-0436">Ligase</keyword>
<reference evidence="7" key="1">
    <citation type="journal article" date="2014" name="Int. J. Syst. Evol. Microbiol.">
        <title>Complete genome sequence of Corynebacterium casei LMG S-19264T (=DSM 44701T), isolated from a smear-ripened cheese.</title>
        <authorList>
            <consortium name="US DOE Joint Genome Institute (JGI-PGF)"/>
            <person name="Walter F."/>
            <person name="Albersmeier A."/>
            <person name="Kalinowski J."/>
            <person name="Ruckert C."/>
        </authorList>
    </citation>
    <scope>NUCLEOTIDE SEQUENCE</scope>
    <source>
        <strain evidence="7">CGMCC 1.12181</strain>
    </source>
</reference>
<evidence type="ECO:0000313" key="7">
    <source>
        <dbReference type="EMBL" id="GGG02130.1"/>
    </source>
</evidence>
<dbReference type="PANTHER" id="PTHR43585">
    <property type="entry name" value="FUMIPYRROLE BIOSYNTHESIS PROTEIN C"/>
    <property type="match status" value="1"/>
</dbReference>
<evidence type="ECO:0000256" key="1">
    <source>
        <dbReference type="ARBA" id="ARBA00022598"/>
    </source>
</evidence>
<organism evidence="7 8">
    <name type="scientific">Marinicella pacifica</name>
    <dbReference type="NCBI Taxonomy" id="1171543"/>
    <lineage>
        <taxon>Bacteria</taxon>
        <taxon>Pseudomonadati</taxon>
        <taxon>Pseudomonadota</taxon>
        <taxon>Gammaproteobacteria</taxon>
        <taxon>Lysobacterales</taxon>
        <taxon>Marinicellaceae</taxon>
        <taxon>Marinicella</taxon>
    </lineage>
</organism>
<dbReference type="PROSITE" id="PS50975">
    <property type="entry name" value="ATP_GRASP"/>
    <property type="match status" value="1"/>
</dbReference>
<dbReference type="InterPro" id="IPR011761">
    <property type="entry name" value="ATP-grasp"/>
</dbReference>
<feature type="domain" description="ATP-grasp" evidence="6">
    <location>
        <begin position="121"/>
        <end position="299"/>
    </location>
</feature>
<dbReference type="Gene3D" id="3.30.470.20">
    <property type="entry name" value="ATP-grasp fold, B domain"/>
    <property type="match status" value="1"/>
</dbReference>
<evidence type="ECO:0000256" key="3">
    <source>
        <dbReference type="ARBA" id="ARBA00022755"/>
    </source>
</evidence>
<gene>
    <name evidence="7" type="ORF">GCM10011365_24130</name>
</gene>
<dbReference type="GO" id="GO:0046872">
    <property type="term" value="F:metal ion binding"/>
    <property type="evidence" value="ECO:0007669"/>
    <property type="project" value="InterPro"/>
</dbReference>
<protein>
    <recommendedName>
        <fullName evidence="6">ATP-grasp domain-containing protein</fullName>
    </recommendedName>
</protein>
<dbReference type="EMBL" id="BMEO01000015">
    <property type="protein sequence ID" value="GGG02130.1"/>
    <property type="molecule type" value="Genomic_DNA"/>
</dbReference>
<keyword evidence="4 5" id="KW-0067">ATP-binding</keyword>
<dbReference type="GO" id="GO:0005524">
    <property type="term" value="F:ATP binding"/>
    <property type="evidence" value="ECO:0007669"/>
    <property type="project" value="UniProtKB-UniRule"/>
</dbReference>
<dbReference type="GO" id="GO:0016874">
    <property type="term" value="F:ligase activity"/>
    <property type="evidence" value="ECO:0007669"/>
    <property type="project" value="UniProtKB-KW"/>
</dbReference>
<proteinExistence type="predicted"/>
<keyword evidence="3" id="KW-0658">Purine biosynthesis</keyword>
<evidence type="ECO:0000259" key="6">
    <source>
        <dbReference type="PROSITE" id="PS50975"/>
    </source>
</evidence>
<dbReference type="GO" id="GO:0006164">
    <property type="term" value="P:purine nucleotide biosynthetic process"/>
    <property type="evidence" value="ECO:0007669"/>
    <property type="project" value="UniProtKB-KW"/>
</dbReference>
<accession>A0A917FTN4</accession>
<dbReference type="InterPro" id="IPR052032">
    <property type="entry name" value="ATP-dep_AA_Ligase"/>
</dbReference>
<keyword evidence="2 5" id="KW-0547">Nucleotide-binding</keyword>